<dbReference type="KEGG" id="oho:Oweho_0046"/>
<dbReference type="PATRIC" id="fig|926562.3.peg.44"/>
<reference evidence="2 3" key="1">
    <citation type="journal article" date="2012" name="Stand. Genomic Sci.">
        <title>Genome sequence of the orange-pigmented seawater bacterium Owenweeksia hongkongensis type strain (UST20020801(T)).</title>
        <authorList>
            <person name="Riedel T."/>
            <person name="Held B."/>
            <person name="Nolan M."/>
            <person name="Lucas S."/>
            <person name="Lapidus A."/>
            <person name="Tice H."/>
            <person name="Del Rio T.G."/>
            <person name="Cheng J.F."/>
            <person name="Han C."/>
            <person name="Tapia R."/>
            <person name="Goodwin L.A."/>
            <person name="Pitluck S."/>
            <person name="Liolios K."/>
            <person name="Mavromatis K."/>
            <person name="Pagani I."/>
            <person name="Ivanova N."/>
            <person name="Mikhailova N."/>
            <person name="Pati A."/>
            <person name="Chen A."/>
            <person name="Palaniappan K."/>
            <person name="Rohde M."/>
            <person name="Tindall B.J."/>
            <person name="Detter J.C."/>
            <person name="Goker M."/>
            <person name="Woyke T."/>
            <person name="Bristow J."/>
            <person name="Eisen J.A."/>
            <person name="Markowitz V."/>
            <person name="Hugenholtz P."/>
            <person name="Klenk H.P."/>
            <person name="Kyrpides N.C."/>
        </authorList>
    </citation>
    <scope>NUCLEOTIDE SEQUENCE</scope>
    <source>
        <strain evidence="3">DSM 17368 / JCM 12287 / NRRL B-23963</strain>
    </source>
</reference>
<dbReference type="STRING" id="926562.Oweho_0046"/>
<dbReference type="InterPro" id="IPR025489">
    <property type="entry name" value="DUF4381"/>
</dbReference>
<gene>
    <name evidence="2" type="ordered locus">Oweho_0046</name>
</gene>
<dbReference type="Proteomes" id="UP000005631">
    <property type="component" value="Chromosome"/>
</dbReference>
<dbReference type="eggNOG" id="COG2304">
    <property type="taxonomic scope" value="Bacteria"/>
</dbReference>
<evidence type="ECO:0000256" key="1">
    <source>
        <dbReference type="SAM" id="Phobius"/>
    </source>
</evidence>
<keyword evidence="1" id="KW-1133">Transmembrane helix</keyword>
<dbReference type="EMBL" id="CP003156">
    <property type="protein sequence ID" value="AEV31070.1"/>
    <property type="molecule type" value="Genomic_DNA"/>
</dbReference>
<evidence type="ECO:0008006" key="4">
    <source>
        <dbReference type="Google" id="ProtNLM"/>
    </source>
</evidence>
<sequence>MSLLLQIAPSDSLTTVVADLNLGPLQEPADVAFTFETIGWPILAILMLILIIVFSFFQMRKYKRNQYRREALAELKKVASGELDFAYSMVLVKRTAIQAFGREKAGKLAGKEWFTFLDENAKNVSFLSVLTEIEALIYKSEIPEKTTQEKIIVNAKNWISTHVAR</sequence>
<proteinExistence type="predicted"/>
<dbReference type="RefSeq" id="WP_014200431.1">
    <property type="nucleotide sequence ID" value="NC_016599.1"/>
</dbReference>
<evidence type="ECO:0000313" key="2">
    <source>
        <dbReference type="EMBL" id="AEV31070.1"/>
    </source>
</evidence>
<keyword evidence="1" id="KW-0812">Transmembrane</keyword>
<keyword evidence="1" id="KW-0472">Membrane</keyword>
<dbReference type="HOGENOM" id="CLU_113195_1_0_10"/>
<dbReference type="AlphaFoldDB" id="G8R559"/>
<feature type="transmembrane region" description="Helical" evidence="1">
    <location>
        <begin position="38"/>
        <end position="59"/>
    </location>
</feature>
<dbReference type="OrthoDB" id="978983at2"/>
<organism evidence="2 3">
    <name type="scientific">Owenweeksia hongkongensis (strain DSM 17368 / CIP 108786 / JCM 12287 / NRRL B-23963 / UST20020801)</name>
    <dbReference type="NCBI Taxonomy" id="926562"/>
    <lineage>
        <taxon>Bacteria</taxon>
        <taxon>Pseudomonadati</taxon>
        <taxon>Bacteroidota</taxon>
        <taxon>Flavobacteriia</taxon>
        <taxon>Flavobacteriales</taxon>
        <taxon>Owenweeksiaceae</taxon>
        <taxon>Owenweeksia</taxon>
    </lineage>
</organism>
<dbReference type="Pfam" id="PF14316">
    <property type="entry name" value="DUF4381"/>
    <property type="match status" value="1"/>
</dbReference>
<keyword evidence="3" id="KW-1185">Reference proteome</keyword>
<name>G8R559_OWEHD</name>
<evidence type="ECO:0000313" key="3">
    <source>
        <dbReference type="Proteomes" id="UP000005631"/>
    </source>
</evidence>
<protein>
    <recommendedName>
        <fullName evidence="4">DUF4381 domain-containing protein</fullName>
    </recommendedName>
</protein>
<accession>G8R559</accession>